<dbReference type="Pfam" id="PF18758">
    <property type="entry name" value="KDZ"/>
    <property type="match status" value="1"/>
</dbReference>
<gene>
    <name evidence="1" type="ORF">PILCRDRAFT_76745</name>
</gene>
<name>A0A0C3FBV9_PILCF</name>
<dbReference type="HOGENOM" id="CLU_2794840_0_0_1"/>
<dbReference type="EMBL" id="KN833025">
    <property type="protein sequence ID" value="KIM77359.1"/>
    <property type="molecule type" value="Genomic_DNA"/>
</dbReference>
<protein>
    <submittedName>
        <fullName evidence="1">Uncharacterized protein</fullName>
    </submittedName>
</protein>
<organism evidence="1 2">
    <name type="scientific">Piloderma croceum (strain F 1598)</name>
    <dbReference type="NCBI Taxonomy" id="765440"/>
    <lineage>
        <taxon>Eukaryota</taxon>
        <taxon>Fungi</taxon>
        <taxon>Dikarya</taxon>
        <taxon>Basidiomycota</taxon>
        <taxon>Agaricomycotina</taxon>
        <taxon>Agaricomycetes</taxon>
        <taxon>Agaricomycetidae</taxon>
        <taxon>Atheliales</taxon>
        <taxon>Atheliaceae</taxon>
        <taxon>Piloderma</taxon>
    </lineage>
</organism>
<dbReference type="InParanoid" id="A0A0C3FBV9"/>
<evidence type="ECO:0000313" key="2">
    <source>
        <dbReference type="Proteomes" id="UP000054166"/>
    </source>
</evidence>
<keyword evidence="2" id="KW-1185">Reference proteome</keyword>
<evidence type="ECO:0000313" key="1">
    <source>
        <dbReference type="EMBL" id="KIM77359.1"/>
    </source>
</evidence>
<dbReference type="Proteomes" id="UP000054166">
    <property type="component" value="Unassembled WGS sequence"/>
</dbReference>
<proteinExistence type="predicted"/>
<sequence>LNTSISLSTESARTAGEEVETSWVNMNLASASIQEMAPGHHHESLDNHWGGWNFKKMVLFSMFLNPYL</sequence>
<reference evidence="2" key="2">
    <citation type="submission" date="2015-01" db="EMBL/GenBank/DDBJ databases">
        <title>Evolutionary Origins and Diversification of the Mycorrhizal Mutualists.</title>
        <authorList>
            <consortium name="DOE Joint Genome Institute"/>
            <consortium name="Mycorrhizal Genomics Consortium"/>
            <person name="Kohler A."/>
            <person name="Kuo A."/>
            <person name="Nagy L.G."/>
            <person name="Floudas D."/>
            <person name="Copeland A."/>
            <person name="Barry K.W."/>
            <person name="Cichocki N."/>
            <person name="Veneault-Fourrey C."/>
            <person name="LaButti K."/>
            <person name="Lindquist E.A."/>
            <person name="Lipzen A."/>
            <person name="Lundell T."/>
            <person name="Morin E."/>
            <person name="Murat C."/>
            <person name="Riley R."/>
            <person name="Ohm R."/>
            <person name="Sun H."/>
            <person name="Tunlid A."/>
            <person name="Henrissat B."/>
            <person name="Grigoriev I.V."/>
            <person name="Hibbett D.S."/>
            <person name="Martin F."/>
        </authorList>
    </citation>
    <scope>NUCLEOTIDE SEQUENCE [LARGE SCALE GENOMIC DNA]</scope>
    <source>
        <strain evidence="2">F 1598</strain>
    </source>
</reference>
<dbReference type="InterPro" id="IPR040521">
    <property type="entry name" value="KDZ"/>
</dbReference>
<dbReference type="STRING" id="765440.A0A0C3FBV9"/>
<reference evidence="1 2" key="1">
    <citation type="submission" date="2014-04" db="EMBL/GenBank/DDBJ databases">
        <authorList>
            <consortium name="DOE Joint Genome Institute"/>
            <person name="Kuo A."/>
            <person name="Tarkka M."/>
            <person name="Buscot F."/>
            <person name="Kohler A."/>
            <person name="Nagy L.G."/>
            <person name="Floudas D."/>
            <person name="Copeland A."/>
            <person name="Barry K.W."/>
            <person name="Cichocki N."/>
            <person name="Veneault-Fourrey C."/>
            <person name="LaButti K."/>
            <person name="Lindquist E.A."/>
            <person name="Lipzen A."/>
            <person name="Lundell T."/>
            <person name="Morin E."/>
            <person name="Murat C."/>
            <person name="Sun H."/>
            <person name="Tunlid A."/>
            <person name="Henrissat B."/>
            <person name="Grigoriev I.V."/>
            <person name="Hibbett D.S."/>
            <person name="Martin F."/>
            <person name="Nordberg H.P."/>
            <person name="Cantor M.N."/>
            <person name="Hua S.X."/>
        </authorList>
    </citation>
    <scope>NUCLEOTIDE SEQUENCE [LARGE SCALE GENOMIC DNA]</scope>
    <source>
        <strain evidence="1 2">F 1598</strain>
    </source>
</reference>
<dbReference type="AlphaFoldDB" id="A0A0C3FBV9"/>
<accession>A0A0C3FBV9</accession>
<dbReference type="OrthoDB" id="3257768at2759"/>
<feature type="non-terminal residue" evidence="1">
    <location>
        <position position="1"/>
    </location>
</feature>